<dbReference type="EMBL" id="PHIG01000047">
    <property type="protein sequence ID" value="PJK28256.1"/>
    <property type="molecule type" value="Genomic_DNA"/>
</dbReference>
<comment type="caution">
    <text evidence="2">The sequence shown here is derived from an EMBL/GenBank/DDBJ whole genome shotgun (WGS) entry which is preliminary data.</text>
</comment>
<proteinExistence type="predicted"/>
<sequence>MKIDTQSLKSAQPANRTRRREQRADGGTFAVGESPQASAPAMLTGLGGPSALGAVLLAQEDDTPERRRRQEIRRADDLLDRLDEIRISLLSGSLTRRTLENLASALSARRSDSDDPGLKETLDAIDLRVAVELAKYHN</sequence>
<keyword evidence="2" id="KW-0966">Cell projection</keyword>
<evidence type="ECO:0000313" key="3">
    <source>
        <dbReference type="Proteomes" id="UP000229498"/>
    </source>
</evidence>
<dbReference type="RefSeq" id="WP_109794704.1">
    <property type="nucleotide sequence ID" value="NZ_PHIG01000047.1"/>
</dbReference>
<keyword evidence="2" id="KW-0282">Flagellum</keyword>
<feature type="compositionally biased region" description="Polar residues" evidence="1">
    <location>
        <begin position="1"/>
        <end position="15"/>
    </location>
</feature>
<dbReference type="Pfam" id="PF10768">
    <property type="entry name" value="FliX"/>
    <property type="match status" value="1"/>
</dbReference>
<accession>A0A2M9FXR5</accession>
<protein>
    <submittedName>
        <fullName evidence="2">Flagellar assembly regulator FliX</fullName>
    </submittedName>
</protein>
<dbReference type="Proteomes" id="UP000229498">
    <property type="component" value="Unassembled WGS sequence"/>
</dbReference>
<keyword evidence="2" id="KW-0969">Cilium</keyword>
<evidence type="ECO:0000313" key="2">
    <source>
        <dbReference type="EMBL" id="PJK28256.1"/>
    </source>
</evidence>
<gene>
    <name evidence="2" type="ORF">CVT23_17950</name>
</gene>
<keyword evidence="3" id="KW-1185">Reference proteome</keyword>
<dbReference type="InterPro" id="IPR019704">
    <property type="entry name" value="Flagellar_assmbl_FliX_class2"/>
</dbReference>
<reference evidence="2 3" key="1">
    <citation type="submission" date="2017-11" db="EMBL/GenBank/DDBJ databases">
        <title>Draft genome sequence of Rhizobiales bacterium SY3-13.</title>
        <authorList>
            <person name="Sun C."/>
        </authorList>
    </citation>
    <scope>NUCLEOTIDE SEQUENCE [LARGE SCALE GENOMIC DNA]</scope>
    <source>
        <strain evidence="2 3">SY3-13</strain>
    </source>
</reference>
<feature type="region of interest" description="Disordered" evidence="1">
    <location>
        <begin position="1"/>
        <end position="40"/>
    </location>
</feature>
<evidence type="ECO:0000256" key="1">
    <source>
        <dbReference type="SAM" id="MobiDB-lite"/>
    </source>
</evidence>
<dbReference type="AlphaFoldDB" id="A0A2M9FXR5"/>
<name>A0A2M9FXR5_9PROT</name>
<organism evidence="2 3">
    <name type="scientific">Minwuia thermotolerans</name>
    <dbReference type="NCBI Taxonomy" id="2056226"/>
    <lineage>
        <taxon>Bacteria</taxon>
        <taxon>Pseudomonadati</taxon>
        <taxon>Pseudomonadota</taxon>
        <taxon>Alphaproteobacteria</taxon>
        <taxon>Minwuiales</taxon>
        <taxon>Minwuiaceae</taxon>
        <taxon>Minwuia</taxon>
    </lineage>
</organism>
<dbReference type="GO" id="GO:0044781">
    <property type="term" value="P:bacterial-type flagellum organization"/>
    <property type="evidence" value="ECO:0007669"/>
    <property type="project" value="InterPro"/>
</dbReference>